<proteinExistence type="predicted"/>
<comment type="caution">
    <text evidence="1">The sequence shown here is derived from an EMBL/GenBank/DDBJ whole genome shotgun (WGS) entry which is preliminary data.</text>
</comment>
<dbReference type="AlphaFoldDB" id="A0A511J0I6"/>
<organism evidence="1 2">
    <name type="scientific">Enterococcus villorum</name>
    <dbReference type="NCBI Taxonomy" id="112904"/>
    <lineage>
        <taxon>Bacteria</taxon>
        <taxon>Bacillati</taxon>
        <taxon>Bacillota</taxon>
        <taxon>Bacilli</taxon>
        <taxon>Lactobacillales</taxon>
        <taxon>Enterococcaceae</taxon>
        <taxon>Enterococcus</taxon>
    </lineage>
</organism>
<protein>
    <submittedName>
        <fullName evidence="1">Uncharacterized protein</fullName>
    </submittedName>
</protein>
<evidence type="ECO:0000313" key="2">
    <source>
        <dbReference type="Proteomes" id="UP000321830"/>
    </source>
</evidence>
<dbReference type="Proteomes" id="UP000321830">
    <property type="component" value="Unassembled WGS sequence"/>
</dbReference>
<gene>
    <name evidence="1" type="ORF">EVI01_08680</name>
</gene>
<dbReference type="EMBL" id="BJWF01000006">
    <property type="protein sequence ID" value="GEL91531.1"/>
    <property type="molecule type" value="Genomic_DNA"/>
</dbReference>
<accession>A0A511J0I6</accession>
<sequence>MDQESNNTFQDDGISHKSTYASELLDFFVAILNKIIVDSANLPTTTMLNRLTTYFTSMSITVPTYINTIIDRLNLDVDTRKKFKTEQLVPAERARLDRRQCSLENHDLFSGVSNPMDIIAHNIVFEARERFSFLEAKIDLSGQQKVAQREKIFEKLLLESLREHETSGVYKELSIKLSELFPEKQREVQKKLEKVVPSSSKRFKEVIENGTTRRFNEAVKPYENDMNKAINERLSKEKTKGLSLER</sequence>
<dbReference type="RefSeq" id="WP_010750172.1">
    <property type="nucleotide sequence ID" value="NZ_BJWF01000006.1"/>
</dbReference>
<evidence type="ECO:0000313" key="1">
    <source>
        <dbReference type="EMBL" id="GEL91531.1"/>
    </source>
</evidence>
<reference evidence="1 2" key="1">
    <citation type="submission" date="2019-07" db="EMBL/GenBank/DDBJ databases">
        <title>Whole genome shotgun sequence of Enterococcus villorum NBRC 100699.</title>
        <authorList>
            <person name="Hosoyama A."/>
            <person name="Uohara A."/>
            <person name="Ohji S."/>
            <person name="Ichikawa N."/>
        </authorList>
    </citation>
    <scope>NUCLEOTIDE SEQUENCE [LARGE SCALE GENOMIC DNA]</scope>
    <source>
        <strain evidence="1 2">NBRC 100699</strain>
    </source>
</reference>
<name>A0A511J0I6_9ENTE</name>